<organism evidence="3 4">
    <name type="scientific">Clostridium saccharobutylicum DSM 13864</name>
    <dbReference type="NCBI Taxonomy" id="1345695"/>
    <lineage>
        <taxon>Bacteria</taxon>
        <taxon>Bacillati</taxon>
        <taxon>Bacillota</taxon>
        <taxon>Clostridia</taxon>
        <taxon>Eubacteriales</taxon>
        <taxon>Clostridiaceae</taxon>
        <taxon>Clostridium</taxon>
    </lineage>
</organism>
<dbReference type="Gene3D" id="3.40.50.300">
    <property type="entry name" value="P-loop containing nucleotide triphosphate hydrolases"/>
    <property type="match status" value="1"/>
</dbReference>
<dbReference type="GO" id="GO:0016887">
    <property type="term" value="F:ATP hydrolysis activity"/>
    <property type="evidence" value="ECO:0007669"/>
    <property type="project" value="InterPro"/>
</dbReference>
<accession>U5MW94</accession>
<dbReference type="GO" id="GO:0006302">
    <property type="term" value="P:double-strand break repair"/>
    <property type="evidence" value="ECO:0007669"/>
    <property type="project" value="InterPro"/>
</dbReference>
<evidence type="ECO:0000259" key="2">
    <source>
        <dbReference type="Pfam" id="PF13476"/>
    </source>
</evidence>
<dbReference type="KEGG" id="csb:CLSA_c29040"/>
<dbReference type="Proteomes" id="UP000017118">
    <property type="component" value="Chromosome"/>
</dbReference>
<reference evidence="3 4" key="1">
    <citation type="journal article" date="2013" name="Genome Announc.">
        <title>Complete Genome Sequence of the Solvent Producer Clostridium saccharobutylicum NCP262 (DSM 13864).</title>
        <authorList>
            <person name="Poehlein A."/>
            <person name="Hartwich K."/>
            <person name="Krabben P."/>
            <person name="Ehrenreich A."/>
            <person name="Liebl W."/>
            <person name="Durre P."/>
            <person name="Gottschalk G."/>
            <person name="Daniel R."/>
        </authorList>
    </citation>
    <scope>NUCLEOTIDE SEQUENCE [LARGE SCALE GENOMIC DNA]</scope>
    <source>
        <strain evidence="3">DSM 13864</strain>
    </source>
</reference>
<dbReference type="Pfam" id="PF13476">
    <property type="entry name" value="AAA_23"/>
    <property type="match status" value="1"/>
</dbReference>
<evidence type="ECO:0000256" key="1">
    <source>
        <dbReference type="SAM" id="Coils"/>
    </source>
</evidence>
<dbReference type="SUPFAM" id="SSF52540">
    <property type="entry name" value="P-loop containing nucleoside triphosphate hydrolases"/>
    <property type="match status" value="1"/>
</dbReference>
<feature type="coiled-coil region" evidence="1">
    <location>
        <begin position="234"/>
        <end position="282"/>
    </location>
</feature>
<evidence type="ECO:0000313" key="4">
    <source>
        <dbReference type="Proteomes" id="UP000017118"/>
    </source>
</evidence>
<protein>
    <submittedName>
        <fullName evidence="3">AAA domain protein</fullName>
    </submittedName>
</protein>
<gene>
    <name evidence="3" type="ORF">CLSA_c29040</name>
</gene>
<name>U5MW94_CLOSA</name>
<feature type="domain" description="Rad50/SbcC-type AAA" evidence="2">
    <location>
        <begin position="33"/>
        <end position="268"/>
    </location>
</feature>
<dbReference type="InterPro" id="IPR038729">
    <property type="entry name" value="Rad50/SbcC_AAA"/>
</dbReference>
<dbReference type="EMBL" id="CP006721">
    <property type="protein sequence ID" value="AGX43871.1"/>
    <property type="molecule type" value="Genomic_DNA"/>
</dbReference>
<dbReference type="InterPro" id="IPR027417">
    <property type="entry name" value="P-loop_NTPase"/>
</dbReference>
<dbReference type="PATRIC" id="fig|1345695.3.peg.2885"/>
<keyword evidence="1" id="KW-0175">Coiled coil</keyword>
<dbReference type="AlphaFoldDB" id="U5MW94"/>
<dbReference type="eggNOG" id="COG0419">
    <property type="taxonomic scope" value="Bacteria"/>
</dbReference>
<sequence length="626" mass="72804">MKLKQIFYLGVNLLTDYGFYIKLLVIKGIDKDSAEIRLFKGLNVISGASDTGKTYIFECINFALGSKDVPRAIDEGYNEIYIEIETYKGEIVTIKRNLSDKKMFLYKCTFNTIDTNAPVEIKQKHDENKKNNISTILLNICNVDYKKILATKKGTFENFTFRDIAHLTMLNEESVISKASIIYSGKGGFKKTRNESVFKTIVTGIDDSSSIIDCDPTSRKIGIQAKIEIIDKFISDTVKEIEELEKHIRDYNTSNNSMNEAIDGLENMIEGKKQALDTLEHERRAIWDDDIKLKQENLYNTELIKRFTLLKENYLSDLERLDFIDEAGFYLGQLNDIKCPLCNGELKNGFEDSNFEEEAVEQSIKSERVKLKKQINDLVATINDLQEKILIREKEIHKLDECINKIDKEINDELKPIIDKYLSRLDSFLQIRDYVKKKEYAIKKIEQLKDEKEYLSVDLSKDKYIKPVVNEITDVNYEDLCEIMKNILSEWKLYESVNVTFDKSIMDFIINNKHKENYGKGYRALINTAFVIAIMKYSIKFSLPHSKLVIIDSPLTTYKEKDKEVDNNEIKSEVKQMFYQYLSKESENMQIIMLDNVDPNIDNQSNINYYHFSKNKEVGRYGFLPI</sequence>
<evidence type="ECO:0000313" key="3">
    <source>
        <dbReference type="EMBL" id="AGX43871.1"/>
    </source>
</evidence>
<dbReference type="HOGENOM" id="CLU_029836_1_0_9"/>
<keyword evidence="4" id="KW-1185">Reference proteome</keyword>
<proteinExistence type="predicted"/>